<feature type="compositionally biased region" description="Basic and acidic residues" evidence="1">
    <location>
        <begin position="14"/>
        <end position="25"/>
    </location>
</feature>
<name>A0AAP0BKR9_9ASPA</name>
<organism evidence="2 3">
    <name type="scientific">Platanthera zijinensis</name>
    <dbReference type="NCBI Taxonomy" id="2320716"/>
    <lineage>
        <taxon>Eukaryota</taxon>
        <taxon>Viridiplantae</taxon>
        <taxon>Streptophyta</taxon>
        <taxon>Embryophyta</taxon>
        <taxon>Tracheophyta</taxon>
        <taxon>Spermatophyta</taxon>
        <taxon>Magnoliopsida</taxon>
        <taxon>Liliopsida</taxon>
        <taxon>Asparagales</taxon>
        <taxon>Orchidaceae</taxon>
        <taxon>Orchidoideae</taxon>
        <taxon>Orchideae</taxon>
        <taxon>Orchidinae</taxon>
        <taxon>Platanthera</taxon>
    </lineage>
</organism>
<dbReference type="EMBL" id="JBBWWQ010000007">
    <property type="protein sequence ID" value="KAK8942980.1"/>
    <property type="molecule type" value="Genomic_DNA"/>
</dbReference>
<sequence>MCRAPSVVENLVPPERRTLRPREGAQRPYSSTGERCNRGFISIWGCDKVAQA</sequence>
<dbReference type="AlphaFoldDB" id="A0AAP0BKR9"/>
<feature type="region of interest" description="Disordered" evidence="1">
    <location>
        <begin position="1"/>
        <end position="33"/>
    </location>
</feature>
<gene>
    <name evidence="2" type="ORF">KSP39_PZI009604</name>
</gene>
<evidence type="ECO:0000313" key="2">
    <source>
        <dbReference type="EMBL" id="KAK8942980.1"/>
    </source>
</evidence>
<keyword evidence="3" id="KW-1185">Reference proteome</keyword>
<reference evidence="2 3" key="1">
    <citation type="journal article" date="2022" name="Nat. Plants">
        <title>Genomes of leafy and leafless Platanthera orchids illuminate the evolution of mycoheterotrophy.</title>
        <authorList>
            <person name="Li M.H."/>
            <person name="Liu K.W."/>
            <person name="Li Z."/>
            <person name="Lu H.C."/>
            <person name="Ye Q.L."/>
            <person name="Zhang D."/>
            <person name="Wang J.Y."/>
            <person name="Li Y.F."/>
            <person name="Zhong Z.M."/>
            <person name="Liu X."/>
            <person name="Yu X."/>
            <person name="Liu D.K."/>
            <person name="Tu X.D."/>
            <person name="Liu B."/>
            <person name="Hao Y."/>
            <person name="Liao X.Y."/>
            <person name="Jiang Y.T."/>
            <person name="Sun W.H."/>
            <person name="Chen J."/>
            <person name="Chen Y.Q."/>
            <person name="Ai Y."/>
            <person name="Zhai J.W."/>
            <person name="Wu S.S."/>
            <person name="Zhou Z."/>
            <person name="Hsiao Y.Y."/>
            <person name="Wu W.L."/>
            <person name="Chen Y.Y."/>
            <person name="Lin Y.F."/>
            <person name="Hsu J.L."/>
            <person name="Li C.Y."/>
            <person name="Wang Z.W."/>
            <person name="Zhao X."/>
            <person name="Zhong W.Y."/>
            <person name="Ma X.K."/>
            <person name="Ma L."/>
            <person name="Huang J."/>
            <person name="Chen G.Z."/>
            <person name="Huang M.Z."/>
            <person name="Huang L."/>
            <person name="Peng D.H."/>
            <person name="Luo Y.B."/>
            <person name="Zou S.Q."/>
            <person name="Chen S.P."/>
            <person name="Lan S."/>
            <person name="Tsai W.C."/>
            <person name="Van de Peer Y."/>
            <person name="Liu Z.J."/>
        </authorList>
    </citation>
    <scope>NUCLEOTIDE SEQUENCE [LARGE SCALE GENOMIC DNA]</scope>
    <source>
        <strain evidence="2">Lor287</strain>
    </source>
</reference>
<proteinExistence type="predicted"/>
<protein>
    <submittedName>
        <fullName evidence="2">Uncharacterized protein</fullName>
    </submittedName>
</protein>
<comment type="caution">
    <text evidence="2">The sequence shown here is derived from an EMBL/GenBank/DDBJ whole genome shotgun (WGS) entry which is preliminary data.</text>
</comment>
<evidence type="ECO:0000256" key="1">
    <source>
        <dbReference type="SAM" id="MobiDB-lite"/>
    </source>
</evidence>
<evidence type="ECO:0000313" key="3">
    <source>
        <dbReference type="Proteomes" id="UP001418222"/>
    </source>
</evidence>
<dbReference type="Proteomes" id="UP001418222">
    <property type="component" value="Unassembled WGS sequence"/>
</dbReference>
<accession>A0AAP0BKR9</accession>